<dbReference type="InterPro" id="IPR012349">
    <property type="entry name" value="Split_barrel_FMN-bd"/>
</dbReference>
<dbReference type="RefSeq" id="WP_066168696.1">
    <property type="nucleotide sequence ID" value="NZ_CP136137.1"/>
</dbReference>
<evidence type="ECO:0000259" key="3">
    <source>
        <dbReference type="SMART" id="SM00903"/>
    </source>
</evidence>
<dbReference type="GO" id="GO:0016491">
    <property type="term" value="F:oxidoreductase activity"/>
    <property type="evidence" value="ECO:0007669"/>
    <property type="project" value="UniProtKB-KW"/>
</dbReference>
<evidence type="ECO:0000256" key="2">
    <source>
        <dbReference type="ARBA" id="ARBA00023002"/>
    </source>
</evidence>
<evidence type="ECO:0000256" key="1">
    <source>
        <dbReference type="ARBA" id="ARBA00008898"/>
    </source>
</evidence>
<dbReference type="PANTHER" id="PTHR30466">
    <property type="entry name" value="FLAVIN REDUCTASE"/>
    <property type="match status" value="1"/>
</dbReference>
<feature type="domain" description="Flavin reductase like" evidence="3">
    <location>
        <begin position="24"/>
        <end position="168"/>
    </location>
</feature>
<dbReference type="EC" id="1.-.-.-" evidence="4"/>
<sequence length="170" mass="17923">MQRTLPRPGRQSADVSADDLRNVMGHFATGVAIITARDGDEPVGLTCQSVVSVSLEPPLIAFCPAKSSSSWPRLRNSGDVCINVLSGPQGRLCRQFSRSGTDKFAGVAHSPAGNGAPVIHEALAHVEATVDAEHDAGDHTIVVCRVTDLVIGSVDHGPLLFYRGGFGNFH</sequence>
<accession>A0ABZ2U642</accession>
<dbReference type="SUPFAM" id="SSF50475">
    <property type="entry name" value="FMN-binding split barrel"/>
    <property type="match status" value="1"/>
</dbReference>
<protein>
    <submittedName>
        <fullName evidence="4">Flavin reductase family protein</fullName>
        <ecNumber evidence="4">1.-.-.-</ecNumber>
    </submittedName>
</protein>
<dbReference type="SMART" id="SM00903">
    <property type="entry name" value="Flavin_Reduct"/>
    <property type="match status" value="1"/>
</dbReference>
<reference evidence="4 5" key="1">
    <citation type="journal article" date="2023" name="Virus Evol.">
        <title>Computational host range prediction-The good, the bad, and the ugly.</title>
        <authorList>
            <person name="Howell A.A."/>
            <person name="Versoza C.J."/>
            <person name="Pfeifer S.P."/>
        </authorList>
    </citation>
    <scope>NUCLEOTIDE SEQUENCE [LARGE SCALE GENOMIC DNA]</scope>
    <source>
        <strain evidence="4 5">1610/1b</strain>
    </source>
</reference>
<keyword evidence="5" id="KW-1185">Reference proteome</keyword>
<dbReference type="InterPro" id="IPR002563">
    <property type="entry name" value="Flavin_Rdtase-like_dom"/>
</dbReference>
<organism evidence="4 5">
    <name type="scientific">Gordonia hydrophobica</name>
    <dbReference type="NCBI Taxonomy" id="40516"/>
    <lineage>
        <taxon>Bacteria</taxon>
        <taxon>Bacillati</taxon>
        <taxon>Actinomycetota</taxon>
        <taxon>Actinomycetes</taxon>
        <taxon>Mycobacteriales</taxon>
        <taxon>Gordoniaceae</taxon>
        <taxon>Gordonia</taxon>
    </lineage>
</organism>
<dbReference type="PANTHER" id="PTHR30466:SF11">
    <property type="entry name" value="FLAVIN-DEPENDENT MONOOXYGENASE, REDUCTASE SUBUNIT HSAB"/>
    <property type="match status" value="1"/>
</dbReference>
<evidence type="ECO:0000313" key="4">
    <source>
        <dbReference type="EMBL" id="WYY08336.1"/>
    </source>
</evidence>
<keyword evidence="2 4" id="KW-0560">Oxidoreductase</keyword>
<dbReference type="EMBL" id="CP136137">
    <property type="protein sequence ID" value="WYY08336.1"/>
    <property type="molecule type" value="Genomic_DNA"/>
</dbReference>
<evidence type="ECO:0000313" key="5">
    <source>
        <dbReference type="Proteomes" id="UP001479933"/>
    </source>
</evidence>
<name>A0ABZ2U642_9ACTN</name>
<proteinExistence type="inferred from homology"/>
<dbReference type="Pfam" id="PF01613">
    <property type="entry name" value="Flavin_Reduct"/>
    <property type="match status" value="1"/>
</dbReference>
<comment type="similarity">
    <text evidence="1">Belongs to the non-flavoprotein flavin reductase family.</text>
</comment>
<dbReference type="Gene3D" id="2.30.110.10">
    <property type="entry name" value="Electron Transport, Fmn-binding Protein, Chain A"/>
    <property type="match status" value="1"/>
</dbReference>
<gene>
    <name evidence="4" type="ORF">RVF87_04475</name>
</gene>
<dbReference type="InterPro" id="IPR050268">
    <property type="entry name" value="NADH-dep_flavin_reductase"/>
</dbReference>
<dbReference type="Proteomes" id="UP001479933">
    <property type="component" value="Chromosome"/>
</dbReference>